<feature type="region of interest" description="Disordered" evidence="5">
    <location>
        <begin position="600"/>
        <end position="622"/>
    </location>
</feature>
<dbReference type="OrthoDB" id="277439at2759"/>
<evidence type="ECO:0008006" key="8">
    <source>
        <dbReference type="Google" id="ProtNLM"/>
    </source>
</evidence>
<name>A0A0L0VSZ4_9BASI</name>
<comment type="subcellular location">
    <subcellularLocation>
        <location evidence="1">Nucleus</location>
        <location evidence="1">Nucleolus</location>
    </subcellularLocation>
</comment>
<feature type="compositionally biased region" description="Basic and acidic residues" evidence="5">
    <location>
        <begin position="265"/>
        <end position="285"/>
    </location>
</feature>
<feature type="compositionally biased region" description="Basic residues" evidence="5">
    <location>
        <begin position="160"/>
        <end position="169"/>
    </location>
</feature>
<dbReference type="EMBL" id="AJIL01000023">
    <property type="protein sequence ID" value="KNF02399.1"/>
    <property type="molecule type" value="Genomic_DNA"/>
</dbReference>
<feature type="compositionally biased region" description="Acidic residues" evidence="5">
    <location>
        <begin position="142"/>
        <end position="155"/>
    </location>
</feature>
<evidence type="ECO:0000313" key="7">
    <source>
        <dbReference type="Proteomes" id="UP000054564"/>
    </source>
</evidence>
<feature type="region of interest" description="Disordered" evidence="5">
    <location>
        <begin position="733"/>
        <end position="786"/>
    </location>
</feature>
<accession>A0A0L0VSZ4</accession>
<feature type="compositionally biased region" description="Low complexity" evidence="5">
    <location>
        <begin position="988"/>
        <end position="1006"/>
    </location>
</feature>
<evidence type="ECO:0000313" key="6">
    <source>
        <dbReference type="EMBL" id="KNF02399.1"/>
    </source>
</evidence>
<comment type="caution">
    <text evidence="6">The sequence shown here is derived from an EMBL/GenBank/DDBJ whole genome shotgun (WGS) entry which is preliminary data.</text>
</comment>
<proteinExistence type="predicted"/>
<feature type="compositionally biased region" description="Polar residues" evidence="5">
    <location>
        <begin position="766"/>
        <end position="782"/>
    </location>
</feature>
<dbReference type="PANTHER" id="PTHR14150">
    <property type="entry name" value="U3 SMALL NUCLEOLAR RNA-ASSOCIATED PROTEIN 14"/>
    <property type="match status" value="1"/>
</dbReference>
<feature type="compositionally biased region" description="Basic and acidic residues" evidence="5">
    <location>
        <begin position="175"/>
        <end position="184"/>
    </location>
</feature>
<gene>
    <name evidence="6" type="ORF">PSTG_04306</name>
</gene>
<keyword evidence="2" id="KW-0597">Phosphoprotein</keyword>
<dbReference type="InterPro" id="IPR006709">
    <property type="entry name" value="SSU_processome_Utp14"/>
</dbReference>
<reference evidence="7" key="1">
    <citation type="submission" date="2014-03" db="EMBL/GenBank/DDBJ databases">
        <title>The Genome Sequence of Puccinia striiformis f. sp. tritici PST-78.</title>
        <authorList>
            <consortium name="The Broad Institute Genome Sequencing Platform"/>
            <person name="Cuomo C."/>
            <person name="Hulbert S."/>
            <person name="Chen X."/>
            <person name="Walker B."/>
            <person name="Young S.K."/>
            <person name="Zeng Q."/>
            <person name="Gargeya S."/>
            <person name="Fitzgerald M."/>
            <person name="Haas B."/>
            <person name="Abouelleil A."/>
            <person name="Alvarado L."/>
            <person name="Arachchi H.M."/>
            <person name="Berlin A.M."/>
            <person name="Chapman S.B."/>
            <person name="Goldberg J."/>
            <person name="Griggs A."/>
            <person name="Gujja S."/>
            <person name="Hansen M."/>
            <person name="Howarth C."/>
            <person name="Imamovic A."/>
            <person name="Larimer J."/>
            <person name="McCowan C."/>
            <person name="Montmayeur A."/>
            <person name="Murphy C."/>
            <person name="Neiman D."/>
            <person name="Pearson M."/>
            <person name="Priest M."/>
            <person name="Roberts A."/>
            <person name="Saif S."/>
            <person name="Shea T."/>
            <person name="Sisk P."/>
            <person name="Sykes S."/>
            <person name="Wortman J."/>
            <person name="Nusbaum C."/>
            <person name="Birren B."/>
        </authorList>
    </citation>
    <scope>NUCLEOTIDE SEQUENCE [LARGE SCALE GENOMIC DNA]</scope>
    <source>
        <strain evidence="7">race PST-78</strain>
    </source>
</reference>
<feature type="compositionally biased region" description="Acidic residues" evidence="5">
    <location>
        <begin position="219"/>
        <end position="251"/>
    </location>
</feature>
<dbReference type="Proteomes" id="UP000054564">
    <property type="component" value="Unassembled WGS sequence"/>
</dbReference>
<feature type="region of interest" description="Disordered" evidence="5">
    <location>
        <begin position="984"/>
        <end position="1006"/>
    </location>
</feature>
<evidence type="ECO:0000256" key="5">
    <source>
        <dbReference type="SAM" id="MobiDB-lite"/>
    </source>
</evidence>
<feature type="region of interest" description="Disordered" evidence="5">
    <location>
        <begin position="31"/>
        <end position="118"/>
    </location>
</feature>
<evidence type="ECO:0000256" key="1">
    <source>
        <dbReference type="ARBA" id="ARBA00004604"/>
    </source>
</evidence>
<evidence type="ECO:0000256" key="4">
    <source>
        <dbReference type="SAM" id="Coils"/>
    </source>
</evidence>
<protein>
    <recommendedName>
        <fullName evidence="8">U3 small nucleolar RNA-associated protein 14</fullName>
    </recommendedName>
</protein>
<dbReference type="AlphaFoldDB" id="A0A0L0VSZ4"/>
<feature type="compositionally biased region" description="Polar residues" evidence="5">
    <location>
        <begin position="62"/>
        <end position="77"/>
    </location>
</feature>
<evidence type="ECO:0000256" key="2">
    <source>
        <dbReference type="ARBA" id="ARBA00022553"/>
    </source>
</evidence>
<dbReference type="Pfam" id="PF04615">
    <property type="entry name" value="Utp14"/>
    <property type="match status" value="1"/>
</dbReference>
<feature type="compositionally biased region" description="Basic and acidic residues" evidence="5">
    <location>
        <begin position="82"/>
        <end position="97"/>
    </location>
</feature>
<feature type="compositionally biased region" description="Acidic residues" evidence="5">
    <location>
        <begin position="189"/>
        <end position="201"/>
    </location>
</feature>
<dbReference type="PANTHER" id="PTHR14150:SF12">
    <property type="entry name" value="U3 SMALL NUCLEOLAR RNA-ASSOCIATED PROTEIN 14 HOMOLOG A"/>
    <property type="match status" value="1"/>
</dbReference>
<keyword evidence="4" id="KW-0175">Coiled coil</keyword>
<keyword evidence="7" id="KW-1185">Reference proteome</keyword>
<keyword evidence="3" id="KW-0539">Nucleus</keyword>
<evidence type="ECO:0000256" key="3">
    <source>
        <dbReference type="ARBA" id="ARBA00023242"/>
    </source>
</evidence>
<dbReference type="GO" id="GO:0006364">
    <property type="term" value="P:rRNA processing"/>
    <property type="evidence" value="ECO:0007669"/>
    <property type="project" value="InterPro"/>
</dbReference>
<feature type="compositionally biased region" description="Acidic residues" evidence="5">
    <location>
        <begin position="604"/>
        <end position="621"/>
    </location>
</feature>
<dbReference type="GO" id="GO:0032040">
    <property type="term" value="C:small-subunit processome"/>
    <property type="evidence" value="ECO:0007669"/>
    <property type="project" value="InterPro"/>
</dbReference>
<dbReference type="STRING" id="1165861.A0A0L0VSZ4"/>
<organism evidence="6 7">
    <name type="scientific">Puccinia striiformis f. sp. tritici PST-78</name>
    <dbReference type="NCBI Taxonomy" id="1165861"/>
    <lineage>
        <taxon>Eukaryota</taxon>
        <taxon>Fungi</taxon>
        <taxon>Dikarya</taxon>
        <taxon>Basidiomycota</taxon>
        <taxon>Pucciniomycotina</taxon>
        <taxon>Pucciniomycetes</taxon>
        <taxon>Pucciniales</taxon>
        <taxon>Pucciniaceae</taxon>
        <taxon>Puccinia</taxon>
    </lineage>
</organism>
<sequence length="1067" mass="118995">MLSSTLGDCFFLCFLNMQVEYSIWISTPEKFTATRPSRQSKEPAKQPLNMFRSARQGRQSKKITQQTEKKQSTSNTKRIPKKTQEQHEFYDYQDHTQNRGKKLTGNQIDDHRLTGNNDLDQLDSIVDRCHAENEDGFGVVNSDDDESIDSDEADGELQTKKIKVKHHSNNKGAKVRFEESDRSSLGDGSEGETDLDQDDFIDASAMLDIGADSDHAFSDDEDGMEDSDEESDGAEEDDNDVDLDEPGDDEDSRLNSLAKLVDNLNQKRKENSQDPLTDHPDDGPTKRRKLLPAQIESRTEGEILPSMSTGGILDEQSLSGRVNLEDLLSNLSSTPGISELKKSLKPLINKSSSKAGLLSAPLETRRQQQIERQAAYELTKKEMTKWDESTKLAQGLSGRNSDGKNRFVVPSNHLSAADKEPDATRWNMHFNPTNSLESQVVGLIQSSQITSKNLVQEESDQLISQGLSVEQVRGKVLESKMARELMFRAERKAKRVAKIKSKAFRRIRKKEKQRISGNGQGEEGEMEFIQELDDIDGGDRVQSRTEQMEIDRARERASLKHSNQGKWAKKVAGLKGLGGDTNTAIQDRIRREELLKKKIAGQGSDDDDNFDSDSDFDSDIDNGDHDINHIKAHALKQLDRIDSQTGNSQDDIDDSAAPKGLFAMKFMQKAMAVKERKAEEARLELRQQLLEEENGSGDDGEDELMGGMKVQGNPGRLVFNPDVCRQAIGPSTAENDALDQDSSAHHPIPSKTTKTSGSHLRVMALENSSSKGKNTNTISNSKSTHETVEETNPWLAGFNSNDDNGGTLSRIKDLNPNSTTNKNASIDVIAEKAKLKTEKIKRKQNQEKLIAKEDAQVDPDFNSFLGGAEVLKQMQQDNEGNGEDGIIRNGQTDSLGRTAFQQRELVKQAFVDDQVVAQFIEEKSKVVESQAPKEIDVTLPGWGDWVGKGGKKSKHSKKFVKKINGIDPTKRKDYGKDNLIILEQQHPSSTSSSTTNKKKISNNNAKKLSKYQIKDLPFPYTNQNQLELKLNHSIGPEFNTRSIHRHLVRPDTLIKPGVIINPVDKPV</sequence>
<feature type="region of interest" description="Disordered" evidence="5">
    <location>
        <begin position="135"/>
        <end position="311"/>
    </location>
</feature>
<feature type="coiled-coil region" evidence="4">
    <location>
        <begin position="664"/>
        <end position="693"/>
    </location>
</feature>